<dbReference type="SMR" id="A0A6P3ZLD4"/>
<dbReference type="Gene3D" id="3.40.50.2000">
    <property type="entry name" value="Glycogen Phosphorylase B"/>
    <property type="match status" value="2"/>
</dbReference>
<dbReference type="GeneID" id="107412671"/>
<gene>
    <name evidence="7" type="primary">LOC107412671</name>
</gene>
<protein>
    <recommendedName>
        <fullName evidence="5">Glycosyltransferase</fullName>
        <ecNumber evidence="5">2.4.1.-</ecNumber>
    </recommendedName>
</protein>
<name>A0A6P3ZLD4_ZIZJJ</name>
<dbReference type="AlphaFoldDB" id="A0A6P3ZLD4"/>
<dbReference type="FunFam" id="3.40.50.2000:FF:000129">
    <property type="entry name" value="Glycosyltransferase"/>
    <property type="match status" value="1"/>
</dbReference>
<evidence type="ECO:0000256" key="4">
    <source>
        <dbReference type="RuleBase" id="RU003718"/>
    </source>
</evidence>
<dbReference type="SUPFAM" id="SSF53756">
    <property type="entry name" value="UDP-Glycosyltransferase/glycogen phosphorylase"/>
    <property type="match status" value="1"/>
</dbReference>
<evidence type="ECO:0000256" key="1">
    <source>
        <dbReference type="ARBA" id="ARBA00009995"/>
    </source>
</evidence>
<dbReference type="PANTHER" id="PTHR48045">
    <property type="entry name" value="UDP-GLYCOSYLTRANSFERASE 72B1"/>
    <property type="match status" value="1"/>
</dbReference>
<dbReference type="InterPro" id="IPR002213">
    <property type="entry name" value="UDP_glucos_trans"/>
</dbReference>
<dbReference type="Proteomes" id="UP001652623">
    <property type="component" value="Chromosome 1"/>
</dbReference>
<dbReference type="RefSeq" id="XP_015876011.3">
    <property type="nucleotide sequence ID" value="XM_016020525.4"/>
</dbReference>
<evidence type="ECO:0000256" key="3">
    <source>
        <dbReference type="ARBA" id="ARBA00022679"/>
    </source>
</evidence>
<dbReference type="PROSITE" id="PS00375">
    <property type="entry name" value="UDPGT"/>
    <property type="match status" value="1"/>
</dbReference>
<sequence length="450" mass="49215">MSSSRHIAVLAFPFGSHAGPLLSLVRQIAKAVPDVIFSFMTTARSSGIIFSQDYNGGPHNIKPYNVDDGLPDGYVPSGNPVEPVELFVKAAPENFTKAVEKVEAETGLKIGCLISDAFFWFAGDMAEKMTVPWVALWTAAPRSVLVHVDTDAIRQALQATNESGKEDQKLDFLPEFSAFQKSDLPEGVDVVGRPESPFEDLLHKMGNKLPQANAVAINSFKELDPEIGKQLNARLKKFLNVGPFTLTSPSSIKPDEHGCLEWLNKHEPNSVVYVSFGSVITPPPHEISALADALEESEFPFLWSFRGNVEEFLPKGFIEKTSGKGKLVPWAPQVQVLEHESVGAFLTHCGWNSISESMRGGVPMICRPFFGDQKLNMRTVEAVWGIGVGVEGGVITKNGAIKAMQQIFLGEGKKMRERLGVLKKLALEAVQPNGSTTRDFSTLVEIINQL</sequence>
<reference evidence="6" key="1">
    <citation type="submission" date="2025-05" db="UniProtKB">
        <authorList>
            <consortium name="RefSeq"/>
        </authorList>
    </citation>
    <scope>NUCLEOTIDE SEQUENCE [LARGE SCALE GENOMIC DNA]</scope>
</reference>
<keyword evidence="6" id="KW-1185">Reference proteome</keyword>
<reference evidence="7" key="2">
    <citation type="submission" date="2025-08" db="UniProtKB">
        <authorList>
            <consortium name="RefSeq"/>
        </authorList>
    </citation>
    <scope>IDENTIFICATION</scope>
    <source>
        <tissue evidence="7">Seedling</tissue>
    </source>
</reference>
<evidence type="ECO:0000313" key="6">
    <source>
        <dbReference type="Proteomes" id="UP001652623"/>
    </source>
</evidence>
<dbReference type="FunFam" id="3.40.50.2000:FF:000091">
    <property type="entry name" value="Glycosyltransferase"/>
    <property type="match status" value="1"/>
</dbReference>
<evidence type="ECO:0000313" key="7">
    <source>
        <dbReference type="RefSeq" id="XP_015876011.3"/>
    </source>
</evidence>
<dbReference type="InterPro" id="IPR035595">
    <property type="entry name" value="UDP_glycos_trans_CS"/>
</dbReference>
<comment type="similarity">
    <text evidence="1 4">Belongs to the UDP-glycosyltransferase family.</text>
</comment>
<dbReference type="KEGG" id="zju:107412671"/>
<dbReference type="PANTHER" id="PTHR48045:SF34">
    <property type="entry name" value="ISOFLAVONE 7-O-GLUCOSYLTRANSFERASE 1-LIKE"/>
    <property type="match status" value="1"/>
</dbReference>
<evidence type="ECO:0000256" key="5">
    <source>
        <dbReference type="RuleBase" id="RU362057"/>
    </source>
</evidence>
<proteinExistence type="inferred from homology"/>
<dbReference type="CDD" id="cd03784">
    <property type="entry name" value="GT1_Gtf-like"/>
    <property type="match status" value="1"/>
</dbReference>
<dbReference type="Pfam" id="PF00201">
    <property type="entry name" value="UDPGT"/>
    <property type="match status" value="1"/>
</dbReference>
<accession>A0A6P3ZLD4</accession>
<dbReference type="GO" id="GO:0035251">
    <property type="term" value="F:UDP-glucosyltransferase activity"/>
    <property type="evidence" value="ECO:0007669"/>
    <property type="project" value="UniProtKB-ARBA"/>
</dbReference>
<organism evidence="6 7">
    <name type="scientific">Ziziphus jujuba</name>
    <name type="common">Chinese jujube</name>
    <name type="synonym">Ziziphus sativa</name>
    <dbReference type="NCBI Taxonomy" id="326968"/>
    <lineage>
        <taxon>Eukaryota</taxon>
        <taxon>Viridiplantae</taxon>
        <taxon>Streptophyta</taxon>
        <taxon>Embryophyta</taxon>
        <taxon>Tracheophyta</taxon>
        <taxon>Spermatophyta</taxon>
        <taxon>Magnoliopsida</taxon>
        <taxon>eudicotyledons</taxon>
        <taxon>Gunneridae</taxon>
        <taxon>Pentapetalae</taxon>
        <taxon>rosids</taxon>
        <taxon>fabids</taxon>
        <taxon>Rosales</taxon>
        <taxon>Rhamnaceae</taxon>
        <taxon>Paliureae</taxon>
        <taxon>Ziziphus</taxon>
    </lineage>
</organism>
<dbReference type="InParanoid" id="A0A6P3ZLD4"/>
<keyword evidence="3 4" id="KW-0808">Transferase</keyword>
<keyword evidence="2 4" id="KW-0328">Glycosyltransferase</keyword>
<evidence type="ECO:0000256" key="2">
    <source>
        <dbReference type="ARBA" id="ARBA00022676"/>
    </source>
</evidence>
<dbReference type="EC" id="2.4.1.-" evidence="5"/>